<keyword evidence="2" id="KW-1185">Reference proteome</keyword>
<comment type="caution">
    <text evidence="1">The sequence shown here is derived from an EMBL/GenBank/DDBJ whole genome shotgun (WGS) entry which is preliminary data.</text>
</comment>
<dbReference type="EMBL" id="LXHC01000006">
    <property type="protein sequence ID" value="OAU97547.1"/>
    <property type="molecule type" value="Genomic_DNA"/>
</dbReference>
<dbReference type="OrthoDB" id="9806994at2"/>
<dbReference type="Proteomes" id="UP000078228">
    <property type="component" value="Unassembled WGS sequence"/>
</dbReference>
<protein>
    <recommendedName>
        <fullName evidence="3">DNA-binding protein</fullName>
    </recommendedName>
</protein>
<name>A0A198UQL7_MORCA</name>
<accession>A0A198UQL7</accession>
<dbReference type="PATRIC" id="fig|480.237.peg.1187"/>
<evidence type="ECO:0008006" key="3">
    <source>
        <dbReference type="Google" id="ProtNLM"/>
    </source>
</evidence>
<evidence type="ECO:0000313" key="2">
    <source>
        <dbReference type="Proteomes" id="UP000078228"/>
    </source>
</evidence>
<sequence length="90" mass="10224">MKKLSPEQVKMESERFWSATDDAVFPPVTIAVVLNKSLSWLQAKRCNGDGIPFIKHSKKAIFYQKSDVLAYLNQFSKVPHTSHPDYSKAP</sequence>
<evidence type="ECO:0000313" key="1">
    <source>
        <dbReference type="EMBL" id="OAU97547.1"/>
    </source>
</evidence>
<reference evidence="1 2" key="1">
    <citation type="journal article" date="2016" name="Genome Biol. Evol.">
        <title>Comparative Genomic Analyses of the Moraxella catarrhalis Serosensitive and Seroresistant Lineages Demonstrate Their Independent Evolution.</title>
        <authorList>
            <person name="Earl J.P."/>
            <person name="de Vries S.P."/>
            <person name="Ahmed A."/>
            <person name="Powell E."/>
            <person name="Schultz M.P."/>
            <person name="Hermans P.W."/>
            <person name="Hill D.J."/>
            <person name="Zhou Z."/>
            <person name="Constantinidou C.I."/>
            <person name="Hu F.Z."/>
            <person name="Bootsma H.J."/>
            <person name="Ehrlich G.D."/>
        </authorList>
    </citation>
    <scope>NUCLEOTIDE SEQUENCE [LARGE SCALE GENOMIC DNA]</scope>
    <source>
        <strain evidence="1 2">Z7542</strain>
    </source>
</reference>
<dbReference type="AlphaFoldDB" id="A0A198UQL7"/>
<proteinExistence type="predicted"/>
<organism evidence="1 2">
    <name type="scientific">Moraxella catarrhalis</name>
    <name type="common">Branhamella catarrhalis</name>
    <dbReference type="NCBI Taxonomy" id="480"/>
    <lineage>
        <taxon>Bacteria</taxon>
        <taxon>Pseudomonadati</taxon>
        <taxon>Pseudomonadota</taxon>
        <taxon>Gammaproteobacteria</taxon>
        <taxon>Moraxellales</taxon>
        <taxon>Moraxellaceae</taxon>
        <taxon>Moraxella</taxon>
    </lineage>
</organism>
<dbReference type="RefSeq" id="WP_064610712.1">
    <property type="nucleotide sequence ID" value="NZ_LXHB01000049.1"/>
</dbReference>
<gene>
    <name evidence="1" type="ORF">AO384_0583</name>
</gene>